<feature type="region of interest" description="Disordered" evidence="2">
    <location>
        <begin position="506"/>
        <end position="585"/>
    </location>
</feature>
<accession>A0ABV2M695</accession>
<keyword evidence="1" id="KW-0175">Coiled coil</keyword>
<comment type="caution">
    <text evidence="4">The sequence shown here is derived from an EMBL/GenBank/DDBJ whole genome shotgun (WGS) entry which is preliminary data.</text>
</comment>
<feature type="coiled-coil region" evidence="1">
    <location>
        <begin position="406"/>
        <end position="443"/>
    </location>
</feature>
<keyword evidence="3" id="KW-0472">Membrane</keyword>
<organism evidence="4 5">
    <name type="scientific">Blautia caecimuris</name>
    <dbReference type="NCBI Taxonomy" id="1796615"/>
    <lineage>
        <taxon>Bacteria</taxon>
        <taxon>Bacillati</taxon>
        <taxon>Bacillota</taxon>
        <taxon>Clostridia</taxon>
        <taxon>Lachnospirales</taxon>
        <taxon>Lachnospiraceae</taxon>
        <taxon>Blautia</taxon>
    </lineage>
</organism>
<evidence type="ECO:0000256" key="3">
    <source>
        <dbReference type="SAM" id="Phobius"/>
    </source>
</evidence>
<name>A0ABV2M695_9FIRM</name>
<protein>
    <submittedName>
        <fullName evidence="4">Uncharacterized protein Yka (UPF0111/DUF47 family)</fullName>
    </submittedName>
</protein>
<evidence type="ECO:0000256" key="2">
    <source>
        <dbReference type="SAM" id="MobiDB-lite"/>
    </source>
</evidence>
<keyword evidence="5" id="KW-1185">Reference proteome</keyword>
<feature type="transmembrane region" description="Helical" evidence="3">
    <location>
        <begin position="12"/>
        <end position="31"/>
    </location>
</feature>
<keyword evidence="3" id="KW-0812">Transmembrane</keyword>
<feature type="compositionally biased region" description="Basic and acidic residues" evidence="2">
    <location>
        <begin position="506"/>
        <end position="559"/>
    </location>
</feature>
<dbReference type="Proteomes" id="UP001549106">
    <property type="component" value="Unassembled WGS sequence"/>
</dbReference>
<reference evidence="4 5" key="1">
    <citation type="submission" date="2024-06" db="EMBL/GenBank/DDBJ databases">
        <title>Genomic Encyclopedia of Type Strains, Phase IV (KMG-IV): sequencing the most valuable type-strain genomes for metagenomic binning, comparative biology and taxonomic classification.</title>
        <authorList>
            <person name="Goeker M."/>
        </authorList>
    </citation>
    <scope>NUCLEOTIDE SEQUENCE [LARGE SCALE GENOMIC DNA]</scope>
    <source>
        <strain evidence="4 5">DSM 29492</strain>
    </source>
</reference>
<dbReference type="EMBL" id="JBEPMJ010000015">
    <property type="protein sequence ID" value="MET3750882.1"/>
    <property type="molecule type" value="Genomic_DNA"/>
</dbReference>
<gene>
    <name evidence="4" type="ORF">ABID24_002135</name>
</gene>
<dbReference type="InterPro" id="IPR043756">
    <property type="entry name" value="DUF5702"/>
</dbReference>
<dbReference type="Pfam" id="PF18960">
    <property type="entry name" value="DUF5702"/>
    <property type="match status" value="1"/>
</dbReference>
<evidence type="ECO:0000313" key="4">
    <source>
        <dbReference type="EMBL" id="MET3750882.1"/>
    </source>
</evidence>
<proteinExistence type="predicted"/>
<sequence length="849" mass="93616">MRLFCGKQGGSICVFLTLILVPVLLFSGIIVDASRLFASKTVVSGAGDLAMNAALAQYDKMLKDSYGLTAMAKDPGSPQEQEALKKMFCESISARYLKHADSDDLSSVIQVSLAENGFEAKGVSSSSLADVNVLRQQIVEYMKFRGPVYIADDIIEKLKKLPFKNVTKQKTYVDTKTDYGQAASELSDPMKKAKESIDTQAASIGQIQNSDPAGMVAAYQQKSVFWLAAKSLQMYLNEEITANFPPDTPNEISYEMIGNYLDDSAVLTEGASAFPEDTYRKMITLLALDSWIKALELQPQTGKIITEENGFSSEQINAYNNISKNIKNNIAVMNRSHDQAAKEYQDGIKSLEKNADTIISAGNEAVKQLKKVRDKWKDVKKKRALYDDARTSLINAGESPGEDEEGEKIQINEEQLENQIALLEANTEAAKAYKENIKKLKTIPETLKKQQVSENEGTWLELNPASEAIQGFWTNHNILGDVGVPETSGLQNPQAGLFYQSSLENMKDESADTSEEGKQRKEHQKEAKEKEKVANEAKDKILNAVENERNLKKDAEGFPDRFPSGLAKVNASGNTDQNPNTDTSDDNAAVDAAKENMGWLDSLAACLDSLAGNVLEQAYLMEYISEMFNCMTTVPEDKSLSGRSLLEDHVIINGEIEYILYGNASTATNKSIAYSSLYAARLAIDMLYVFMDKETNAAANAIAGAVSSASGQAWLYPIIKYGYLCCSAITLAAQDTASLTSTDKNINAVLVWPDEDVCRIRFTYKDYMKLFLLISMMDDSGKNKMVARAGDCIQLNIREELSSKYTMVTLKAEVDASTTFLPKVPEFLGQSASTDNGKRRIKYRSVLAY</sequence>
<evidence type="ECO:0000256" key="1">
    <source>
        <dbReference type="SAM" id="Coils"/>
    </source>
</evidence>
<feature type="compositionally biased region" description="Polar residues" evidence="2">
    <location>
        <begin position="571"/>
        <end position="582"/>
    </location>
</feature>
<dbReference type="RefSeq" id="WP_257464816.1">
    <property type="nucleotide sequence ID" value="NZ_JANJZT010000015.1"/>
</dbReference>
<evidence type="ECO:0000313" key="5">
    <source>
        <dbReference type="Proteomes" id="UP001549106"/>
    </source>
</evidence>
<keyword evidence="3" id="KW-1133">Transmembrane helix</keyword>